<evidence type="ECO:0000313" key="2">
    <source>
        <dbReference type="Proteomes" id="UP001611580"/>
    </source>
</evidence>
<dbReference type="Proteomes" id="UP001611580">
    <property type="component" value="Unassembled WGS sequence"/>
</dbReference>
<reference evidence="1 2" key="1">
    <citation type="submission" date="2024-10" db="EMBL/GenBank/DDBJ databases">
        <title>The Natural Products Discovery Center: Release of the First 8490 Sequenced Strains for Exploring Actinobacteria Biosynthetic Diversity.</title>
        <authorList>
            <person name="Kalkreuter E."/>
            <person name="Kautsar S.A."/>
            <person name="Yang D."/>
            <person name="Bader C.D."/>
            <person name="Teijaro C.N."/>
            <person name="Fluegel L."/>
            <person name="Davis C.M."/>
            <person name="Simpson J.R."/>
            <person name="Lauterbach L."/>
            <person name="Steele A.D."/>
            <person name="Gui C."/>
            <person name="Meng S."/>
            <person name="Li G."/>
            <person name="Viehrig K."/>
            <person name="Ye F."/>
            <person name="Su P."/>
            <person name="Kiefer A.F."/>
            <person name="Nichols A."/>
            <person name="Cepeda A.J."/>
            <person name="Yan W."/>
            <person name="Fan B."/>
            <person name="Jiang Y."/>
            <person name="Adhikari A."/>
            <person name="Zheng C.-J."/>
            <person name="Schuster L."/>
            <person name="Cowan T.M."/>
            <person name="Smanski M.J."/>
            <person name="Chevrette M.G."/>
            <person name="De Carvalho L.P.S."/>
            <person name="Shen B."/>
        </authorList>
    </citation>
    <scope>NUCLEOTIDE SEQUENCE [LARGE SCALE GENOMIC DNA]</scope>
    <source>
        <strain evidence="1 2">NPDC019481</strain>
    </source>
</reference>
<accession>A0ABW7XQI3</accession>
<protein>
    <submittedName>
        <fullName evidence="1">Uncharacterized protein</fullName>
    </submittedName>
</protein>
<keyword evidence="2" id="KW-1185">Reference proteome</keyword>
<name>A0ABW7XQI3_9MICO</name>
<sequence>MADLPNRLEIPARLEIAGTTFTRVESPGSIACWSADADPANPGDHRPVSVLTEPAVAPDRATLDLAAVVLGRFDELADLAVAYLRERLREPELGLSAPELAMLDAAEPPAAEPDAVVWADGTWMLRFAESRLRMADPYGIGVLFEGTAPSGIEDLSHADLA</sequence>
<dbReference type="EMBL" id="JBIRYI010000013">
    <property type="protein sequence ID" value="MFI2489275.1"/>
    <property type="molecule type" value="Genomic_DNA"/>
</dbReference>
<organism evidence="1 2">
    <name type="scientific">Promicromonospora kroppenstedtii</name>
    <dbReference type="NCBI Taxonomy" id="440482"/>
    <lineage>
        <taxon>Bacteria</taxon>
        <taxon>Bacillati</taxon>
        <taxon>Actinomycetota</taxon>
        <taxon>Actinomycetes</taxon>
        <taxon>Micrococcales</taxon>
        <taxon>Promicromonosporaceae</taxon>
        <taxon>Promicromonospora</taxon>
    </lineage>
</organism>
<comment type="caution">
    <text evidence="1">The sequence shown here is derived from an EMBL/GenBank/DDBJ whole genome shotgun (WGS) entry which is preliminary data.</text>
</comment>
<proteinExistence type="predicted"/>
<dbReference type="RefSeq" id="WP_397406382.1">
    <property type="nucleotide sequence ID" value="NZ_JBIRYI010000013.1"/>
</dbReference>
<gene>
    <name evidence="1" type="ORF">ACH47X_20360</name>
</gene>
<evidence type="ECO:0000313" key="1">
    <source>
        <dbReference type="EMBL" id="MFI2489275.1"/>
    </source>
</evidence>